<feature type="region of interest" description="Disordered" evidence="1">
    <location>
        <begin position="103"/>
        <end position="180"/>
    </location>
</feature>
<evidence type="ECO:0000256" key="1">
    <source>
        <dbReference type="SAM" id="MobiDB-lite"/>
    </source>
</evidence>
<comment type="caution">
    <text evidence="2">The sequence shown here is derived from an EMBL/GenBank/DDBJ whole genome shotgun (WGS) entry which is preliminary data.</text>
</comment>
<accession>A0ABQ5KK02</accession>
<keyword evidence="3" id="KW-1185">Reference proteome</keyword>
<name>A0ABQ5KK02_9EUKA</name>
<evidence type="ECO:0000313" key="3">
    <source>
        <dbReference type="Proteomes" id="UP001057375"/>
    </source>
</evidence>
<feature type="compositionally biased region" description="Basic and acidic residues" evidence="1">
    <location>
        <begin position="134"/>
        <end position="148"/>
    </location>
</feature>
<dbReference type="EMBL" id="BQXS01009742">
    <property type="protein sequence ID" value="GKT31798.1"/>
    <property type="molecule type" value="Genomic_DNA"/>
</dbReference>
<organism evidence="2 3">
    <name type="scientific">Aduncisulcus paluster</name>
    <dbReference type="NCBI Taxonomy" id="2918883"/>
    <lineage>
        <taxon>Eukaryota</taxon>
        <taxon>Metamonada</taxon>
        <taxon>Carpediemonas-like organisms</taxon>
        <taxon>Aduncisulcus</taxon>
    </lineage>
</organism>
<proteinExistence type="predicted"/>
<sequence length="302" mass="33615">MSSSIYILLQEISRRIISGDLYSFPELKRVFSGVMQIVVEEATVDLENLLFLDEYRRFKLPQAPPTRSLNQIRTPKKEATSCFSLDLPDLDLSGQKGISILPDVEKKTSDSSEYSDSDESSIVHYDRNGQLAKDSSDGSEKSDDHVASEDFGSFASGNPTDGGSSGDAEEDSEGSRGYDDRMRDLEEVEETFDATMHIEQLDASLAGTSSPGIKSMDSLLDEGDLEDLKWGKGRKEWEKNRKEVKKSLFVKPDSKYIAGDTLNALLFDLHVAVADILKESLEQKESRLKLGAGMLRDFEEKC</sequence>
<dbReference type="Proteomes" id="UP001057375">
    <property type="component" value="Unassembled WGS sequence"/>
</dbReference>
<reference evidence="2" key="1">
    <citation type="submission" date="2022-03" db="EMBL/GenBank/DDBJ databases">
        <title>Draft genome sequence of Aduncisulcus paluster, a free-living microaerophilic Fornicata.</title>
        <authorList>
            <person name="Yuyama I."/>
            <person name="Kume K."/>
            <person name="Tamura T."/>
            <person name="Inagaki Y."/>
            <person name="Hashimoto T."/>
        </authorList>
    </citation>
    <scope>NUCLEOTIDE SEQUENCE</scope>
    <source>
        <strain evidence="2">NY0171</strain>
    </source>
</reference>
<protein>
    <submittedName>
        <fullName evidence="2">Uncharacterized protein</fullName>
    </submittedName>
</protein>
<gene>
    <name evidence="2" type="ORF">ADUPG1_006148</name>
</gene>
<evidence type="ECO:0000313" key="2">
    <source>
        <dbReference type="EMBL" id="GKT31798.1"/>
    </source>
</evidence>